<name>A0AAN7ZPT3_9PEZI</name>
<dbReference type="Proteomes" id="UP001310594">
    <property type="component" value="Unassembled WGS sequence"/>
</dbReference>
<dbReference type="InterPro" id="IPR039535">
    <property type="entry name" value="ASST-like"/>
</dbReference>
<dbReference type="PANTHER" id="PTHR35340">
    <property type="entry name" value="PQQ ENZYME REPEAT PROTEIN-RELATED"/>
    <property type="match status" value="1"/>
</dbReference>
<feature type="chain" id="PRO_5042839569" description="ASST-domain-containing protein" evidence="2">
    <location>
        <begin position="37"/>
        <end position="685"/>
    </location>
</feature>
<evidence type="ECO:0000313" key="4">
    <source>
        <dbReference type="Proteomes" id="UP001310594"/>
    </source>
</evidence>
<feature type="signal peptide" evidence="2">
    <location>
        <begin position="1"/>
        <end position="36"/>
    </location>
</feature>
<evidence type="ECO:0000256" key="2">
    <source>
        <dbReference type="SAM" id="SignalP"/>
    </source>
</evidence>
<protein>
    <recommendedName>
        <fullName evidence="5">ASST-domain-containing protein</fullName>
    </recommendedName>
</protein>
<accession>A0AAN7ZPT3</accession>
<keyword evidence="1" id="KW-1133">Transmembrane helix</keyword>
<keyword evidence="1" id="KW-0472">Membrane</keyword>
<gene>
    <name evidence="3" type="ORF">LTR97_003094</name>
</gene>
<evidence type="ECO:0000313" key="3">
    <source>
        <dbReference type="EMBL" id="KAK5704081.1"/>
    </source>
</evidence>
<keyword evidence="1" id="KW-0812">Transmembrane</keyword>
<dbReference type="InterPro" id="IPR053143">
    <property type="entry name" value="Arylsulfate_ST"/>
</dbReference>
<comment type="caution">
    <text evidence="3">The sequence shown here is derived from an EMBL/GenBank/DDBJ whole genome shotgun (WGS) entry which is preliminary data.</text>
</comment>
<keyword evidence="2" id="KW-0732">Signal</keyword>
<feature type="transmembrane region" description="Helical" evidence="1">
    <location>
        <begin position="601"/>
        <end position="621"/>
    </location>
</feature>
<dbReference type="EMBL" id="JAVRQU010000004">
    <property type="protein sequence ID" value="KAK5704081.1"/>
    <property type="molecule type" value="Genomic_DNA"/>
</dbReference>
<reference evidence="3" key="1">
    <citation type="submission" date="2023-08" db="EMBL/GenBank/DDBJ databases">
        <title>Black Yeasts Isolated from many extreme environments.</title>
        <authorList>
            <person name="Coleine C."/>
            <person name="Stajich J.E."/>
            <person name="Selbmann L."/>
        </authorList>
    </citation>
    <scope>NUCLEOTIDE SEQUENCE</scope>
    <source>
        <strain evidence="3">CCFEE 5810</strain>
    </source>
</reference>
<organism evidence="3 4">
    <name type="scientific">Elasticomyces elasticus</name>
    <dbReference type="NCBI Taxonomy" id="574655"/>
    <lineage>
        <taxon>Eukaryota</taxon>
        <taxon>Fungi</taxon>
        <taxon>Dikarya</taxon>
        <taxon>Ascomycota</taxon>
        <taxon>Pezizomycotina</taxon>
        <taxon>Dothideomycetes</taxon>
        <taxon>Dothideomycetidae</taxon>
        <taxon>Mycosphaerellales</taxon>
        <taxon>Teratosphaeriaceae</taxon>
        <taxon>Elasticomyces</taxon>
    </lineage>
</organism>
<proteinExistence type="predicted"/>
<dbReference type="Pfam" id="PF14269">
    <property type="entry name" value="Arylsulfotran_2"/>
    <property type="match status" value="1"/>
</dbReference>
<dbReference type="AlphaFoldDB" id="A0AAN7ZPT3"/>
<sequence>MSYPFLSQPHRSFAWAGRIWGTWAVALLLLLGSADGQLNNATSPVFSFKSRPDLHAPIIDFTILRPELVTPGYLFLAPYRNLDPGPYIYDNWGNLIWSGAGESGPKTSHAPRVCTYQGKDHICFFEGEQHQGFARGHGVIMDQNYRVVRTVDSSGAGASSDMHEFKMTPFSNGTTVLMTIYQPRQFDLTVNPRFNVEHGMGWLVEGMFQEVEIDTGKVIFEWRSLDHVDPGLSWTMPSSTDTSGDGLHERTPWDYFHLNSIDKNIEGDYLISARHVSAIYKLSGKDGHIMWQMGGNAATIHTTNFVFSYQHHARWVAENATHTTLSFYDNGSNTFNHTNKFSHGWVVIIDHVAATATMTQEWGAPEPEGGLLSGSQGNMQMLPGGGCHIGWGEHAYFSEHTADGSAVMYGKVAERASNVMIYRSNKYNWTGTPETKPALWTYSRAGEKMAFFVSWNGATEVASWNFYTANTASGNYTLSGNSKKKGFETEYHASMMKPWSYAEALDIDGKPLSASVVARTFQPSRNLAEYCNDRGCDSPKKTSDEHHVTYDTDFTPEDRYLSPNRGFDTQTYYAEVTANSTTKTTTKPSTSGKHTSSTREVVLVALGALIGFGIMTIGILMHTQGLFRRLEPLAESISQKTGELTETMTNSVFASKILGRYTRVQEKDMDGLESSSGSSRASQFL</sequence>
<evidence type="ECO:0000256" key="1">
    <source>
        <dbReference type="SAM" id="Phobius"/>
    </source>
</evidence>
<dbReference type="PANTHER" id="PTHR35340:SF9">
    <property type="entry name" value="ASST-DOMAIN-CONTAINING PROTEIN"/>
    <property type="match status" value="1"/>
</dbReference>
<evidence type="ECO:0008006" key="5">
    <source>
        <dbReference type="Google" id="ProtNLM"/>
    </source>
</evidence>